<evidence type="ECO:0000313" key="1">
    <source>
        <dbReference type="EMBL" id="BDR91695.1"/>
    </source>
</evidence>
<proteinExistence type="predicted"/>
<protein>
    <submittedName>
        <fullName evidence="1">Uncharacterized protein</fullName>
    </submittedName>
</protein>
<dbReference type="Proteomes" id="UP001060771">
    <property type="component" value="Chromosome"/>
</dbReference>
<organism evidence="1 2">
    <name type="scientific">Vulcanisaeta souniana JCM 11219</name>
    <dbReference type="NCBI Taxonomy" id="1293586"/>
    <lineage>
        <taxon>Archaea</taxon>
        <taxon>Thermoproteota</taxon>
        <taxon>Thermoprotei</taxon>
        <taxon>Thermoproteales</taxon>
        <taxon>Thermoproteaceae</taxon>
        <taxon>Vulcanisaeta</taxon>
    </lineage>
</organism>
<keyword evidence="2" id="KW-1185">Reference proteome</keyword>
<reference evidence="2" key="1">
    <citation type="submission" date="2022-09" db="EMBL/GenBank/DDBJ databases">
        <title>Complete genome sequence of Vulcanisaeta souniana.</title>
        <authorList>
            <person name="Kato S."/>
            <person name="Itoh T."/>
            <person name="Ohkuma M."/>
        </authorList>
    </citation>
    <scope>NUCLEOTIDE SEQUENCE [LARGE SCALE GENOMIC DNA]</scope>
    <source>
        <strain evidence="2">JCM 11219</strain>
    </source>
</reference>
<dbReference type="EMBL" id="AP026830">
    <property type="protein sequence ID" value="BDR91695.1"/>
    <property type="molecule type" value="Genomic_DNA"/>
</dbReference>
<sequence length="36" mass="4267">MSKRNIRRVVKELEKIPINVPRGFSVNSVREDRDNN</sequence>
<name>A0ABN6SPA4_9CREN</name>
<accession>A0ABN6SPA4</accession>
<gene>
    <name evidence="1" type="ORF">Vsou_07880</name>
</gene>
<evidence type="ECO:0000313" key="2">
    <source>
        <dbReference type="Proteomes" id="UP001060771"/>
    </source>
</evidence>